<dbReference type="GO" id="GO:0005576">
    <property type="term" value="C:extracellular region"/>
    <property type="evidence" value="ECO:0007669"/>
    <property type="project" value="InterPro"/>
</dbReference>
<dbReference type="PROSITE" id="PS01009">
    <property type="entry name" value="CRISP_1"/>
    <property type="match status" value="1"/>
</dbReference>
<accession>A0A8H7F8L9</accession>
<dbReference type="SMART" id="SM00198">
    <property type="entry name" value="SCP"/>
    <property type="match status" value="1"/>
</dbReference>
<proteinExistence type="predicted"/>
<comment type="caution">
    <text evidence="3">The sequence shown here is derived from an EMBL/GenBank/DDBJ whole genome shotgun (WGS) entry which is preliminary data.</text>
</comment>
<evidence type="ECO:0000259" key="2">
    <source>
        <dbReference type="SMART" id="SM00198"/>
    </source>
</evidence>
<evidence type="ECO:0000313" key="3">
    <source>
        <dbReference type="EMBL" id="KAF7782752.1"/>
    </source>
</evidence>
<dbReference type="PROSITE" id="PS01010">
    <property type="entry name" value="CRISP_2"/>
    <property type="match status" value="1"/>
</dbReference>
<evidence type="ECO:0000313" key="4">
    <source>
        <dbReference type="Proteomes" id="UP000629468"/>
    </source>
</evidence>
<dbReference type="FunFam" id="3.40.33.10:FF:000010">
    <property type="entry name" value="Predicted protein"/>
    <property type="match status" value="1"/>
</dbReference>
<reference evidence="3 4" key="1">
    <citation type="journal article" name="Sci. Rep.">
        <title>Telomere-to-telomere assembled and centromere annotated genomes of the two main subspecies of the button mushroom Agaricus bisporus reveal especially polymorphic chromosome ends.</title>
        <authorList>
            <person name="Sonnenberg A.S.M."/>
            <person name="Sedaghat-Telgerd N."/>
            <person name="Lavrijssen B."/>
            <person name="Ohm R.A."/>
            <person name="Hendrickx P.M."/>
            <person name="Scholtmeijer K."/>
            <person name="Baars J.J.P."/>
            <person name="van Peer A."/>
        </authorList>
    </citation>
    <scope>NUCLEOTIDE SEQUENCE [LARGE SCALE GENOMIC DNA]</scope>
    <source>
        <strain evidence="3 4">H119_p4</strain>
    </source>
</reference>
<dbReference type="Gene3D" id="3.40.33.10">
    <property type="entry name" value="CAP"/>
    <property type="match status" value="1"/>
</dbReference>
<dbReference type="SUPFAM" id="SSF55797">
    <property type="entry name" value="PR-1-like"/>
    <property type="match status" value="1"/>
</dbReference>
<feature type="domain" description="SCP" evidence="2">
    <location>
        <begin position="26"/>
        <end position="159"/>
    </location>
</feature>
<dbReference type="InterPro" id="IPR001283">
    <property type="entry name" value="CRISP-related"/>
</dbReference>
<feature type="chain" id="PRO_5034618187" description="SCP domain-containing protein" evidence="1">
    <location>
        <begin position="18"/>
        <end position="169"/>
    </location>
</feature>
<dbReference type="Proteomes" id="UP000629468">
    <property type="component" value="Unassembled WGS sequence"/>
</dbReference>
<dbReference type="InterPro" id="IPR018244">
    <property type="entry name" value="Allrgn_V5/Tpx1_CS"/>
</dbReference>
<dbReference type="InterPro" id="IPR014044">
    <property type="entry name" value="CAP_dom"/>
</dbReference>
<evidence type="ECO:0000256" key="1">
    <source>
        <dbReference type="SAM" id="SignalP"/>
    </source>
</evidence>
<dbReference type="AlphaFoldDB" id="A0A8H7F8L9"/>
<sequence>MKLSLAILVAIASSVSATVVNDKRDAFSDQALSVHNSYRAKYGAPALRYDNNLAAGAASYAARCHFAHSGGNYGENLYATNGSGATIKNAVDSWMSEVAEYDYSNPRFSEATGHFTQVVWKASTNLGCDSHHCTTGSPFGSGDWTYIICRYTPPGNVQGQFAANVGRPR</sequence>
<dbReference type="PANTHER" id="PTHR10334">
    <property type="entry name" value="CYSTEINE-RICH SECRETORY PROTEIN-RELATED"/>
    <property type="match status" value="1"/>
</dbReference>
<dbReference type="PRINTS" id="PR00837">
    <property type="entry name" value="V5TPXLIKE"/>
</dbReference>
<dbReference type="EMBL" id="JABXXO010000003">
    <property type="protein sequence ID" value="KAF7782752.1"/>
    <property type="molecule type" value="Genomic_DNA"/>
</dbReference>
<protein>
    <recommendedName>
        <fullName evidence="2">SCP domain-containing protein</fullName>
    </recommendedName>
</protein>
<name>A0A8H7F8L9_AGABI</name>
<dbReference type="OMA" id="NPGHYEQ"/>
<gene>
    <name evidence="3" type="ORF">Agabi119p4_2128</name>
</gene>
<feature type="signal peptide" evidence="1">
    <location>
        <begin position="1"/>
        <end position="17"/>
    </location>
</feature>
<organism evidence="3 4">
    <name type="scientific">Agaricus bisporus var. burnettii</name>
    <dbReference type="NCBI Taxonomy" id="192524"/>
    <lineage>
        <taxon>Eukaryota</taxon>
        <taxon>Fungi</taxon>
        <taxon>Dikarya</taxon>
        <taxon>Basidiomycota</taxon>
        <taxon>Agaricomycotina</taxon>
        <taxon>Agaricomycetes</taxon>
        <taxon>Agaricomycetidae</taxon>
        <taxon>Agaricales</taxon>
        <taxon>Agaricineae</taxon>
        <taxon>Agaricaceae</taxon>
        <taxon>Agaricus</taxon>
    </lineage>
</organism>
<dbReference type="Pfam" id="PF00188">
    <property type="entry name" value="CAP"/>
    <property type="match status" value="1"/>
</dbReference>
<keyword evidence="1" id="KW-0732">Signal</keyword>
<dbReference type="InterPro" id="IPR035940">
    <property type="entry name" value="CAP_sf"/>
</dbReference>